<feature type="compositionally biased region" description="Low complexity" evidence="1">
    <location>
        <begin position="82"/>
        <end position="91"/>
    </location>
</feature>
<dbReference type="Proteomes" id="UP001189429">
    <property type="component" value="Unassembled WGS sequence"/>
</dbReference>
<evidence type="ECO:0000313" key="2">
    <source>
        <dbReference type="EMBL" id="CAK0833985.1"/>
    </source>
</evidence>
<feature type="region of interest" description="Disordered" evidence="1">
    <location>
        <begin position="82"/>
        <end position="105"/>
    </location>
</feature>
<sequence>MGRHASSKGASRACGKGKDKSGTYVSCSACRYRWNFKSNHWCYQCCSPMVPLPAPDKKPAGQWSFGPPMLASNPFDTFAAAAPPAGGQAKGPPVPPRAAKGAPKERRPWVWHGPGWYPYGGGPPPEDVREAPRPADPLALLREQLGDCDEFTALSAKLAAKEQPAEAPRRPPLLEEEVSAKGIACRRAQAWLETCARRVIEGEAWLADAKEAEDAAAEAARQAQQGSLRFVDGPLFDLEGLEVDETERTEWARIKGELATSVQAKVQEALGPAAQQILKLREEAQALHARPCELQPGLGARLPLTRRIGTRKEFSACECTDTATYGGLPLPHYGDIFLTKDEELAFSPDLEVYGRYKFSTSQSDSDSEFERRAVQCKDQDPASSLADPALQTLVQEAADSAGHDNLAVAQLDMARQICERAWHARRRQRQAYRDHLNSLHDIDYDDWQEELARNALGYIDTR</sequence>
<evidence type="ECO:0000313" key="3">
    <source>
        <dbReference type="Proteomes" id="UP001189429"/>
    </source>
</evidence>
<organism evidence="2 3">
    <name type="scientific">Prorocentrum cordatum</name>
    <dbReference type="NCBI Taxonomy" id="2364126"/>
    <lineage>
        <taxon>Eukaryota</taxon>
        <taxon>Sar</taxon>
        <taxon>Alveolata</taxon>
        <taxon>Dinophyceae</taxon>
        <taxon>Prorocentrales</taxon>
        <taxon>Prorocentraceae</taxon>
        <taxon>Prorocentrum</taxon>
    </lineage>
</organism>
<feature type="non-terminal residue" evidence="2">
    <location>
        <position position="462"/>
    </location>
</feature>
<reference evidence="2" key="1">
    <citation type="submission" date="2023-10" db="EMBL/GenBank/DDBJ databases">
        <authorList>
            <person name="Chen Y."/>
            <person name="Shah S."/>
            <person name="Dougan E. K."/>
            <person name="Thang M."/>
            <person name="Chan C."/>
        </authorList>
    </citation>
    <scope>NUCLEOTIDE SEQUENCE [LARGE SCALE GENOMIC DNA]</scope>
</reference>
<gene>
    <name evidence="2" type="ORF">PCOR1329_LOCUS31527</name>
</gene>
<accession>A0ABN9SQ26</accession>
<keyword evidence="3" id="KW-1185">Reference proteome</keyword>
<dbReference type="EMBL" id="CAUYUJ010012448">
    <property type="protein sequence ID" value="CAK0833985.1"/>
    <property type="molecule type" value="Genomic_DNA"/>
</dbReference>
<name>A0ABN9SQ26_9DINO</name>
<comment type="caution">
    <text evidence="2">The sequence shown here is derived from an EMBL/GenBank/DDBJ whole genome shotgun (WGS) entry which is preliminary data.</text>
</comment>
<protein>
    <submittedName>
        <fullName evidence="2">Uncharacterized protein</fullName>
    </submittedName>
</protein>
<proteinExistence type="predicted"/>
<evidence type="ECO:0000256" key="1">
    <source>
        <dbReference type="SAM" id="MobiDB-lite"/>
    </source>
</evidence>
<feature type="region of interest" description="Disordered" evidence="1">
    <location>
        <begin position="1"/>
        <end position="22"/>
    </location>
</feature>